<feature type="domain" description="FAD-binding" evidence="6">
    <location>
        <begin position="18"/>
        <end position="387"/>
    </location>
</feature>
<keyword evidence="2" id="KW-0285">Flavoprotein</keyword>
<dbReference type="SUPFAM" id="SSF54373">
    <property type="entry name" value="FAD-linked reductases, C-terminal domain"/>
    <property type="match status" value="1"/>
</dbReference>
<comment type="similarity">
    <text evidence="1">Belongs to the paxM FAD-dependent monooxygenase family.</text>
</comment>
<evidence type="ECO:0000256" key="3">
    <source>
        <dbReference type="ARBA" id="ARBA00022827"/>
    </source>
</evidence>
<dbReference type="InterPro" id="IPR036188">
    <property type="entry name" value="FAD/NAD-bd_sf"/>
</dbReference>
<dbReference type="Pfam" id="PF01494">
    <property type="entry name" value="FAD_binding_3"/>
    <property type="match status" value="1"/>
</dbReference>
<dbReference type="PRINTS" id="PR00420">
    <property type="entry name" value="RNGMNOXGNASE"/>
</dbReference>
<feature type="non-terminal residue" evidence="7">
    <location>
        <position position="473"/>
    </location>
</feature>
<reference evidence="7 8" key="1">
    <citation type="journal article" date="2010" name="Nat. Biotechnol.">
        <title>Genome sequence of the model mushroom Schizophyllum commune.</title>
        <authorList>
            <person name="Ohm R.A."/>
            <person name="de Jong J.F."/>
            <person name="Lugones L.G."/>
            <person name="Aerts A."/>
            <person name="Kothe E."/>
            <person name="Stajich J.E."/>
            <person name="de Vries R.P."/>
            <person name="Record E."/>
            <person name="Levasseur A."/>
            <person name="Baker S.E."/>
            <person name="Bartholomew K.A."/>
            <person name="Coutinho P.M."/>
            <person name="Erdmann S."/>
            <person name="Fowler T.J."/>
            <person name="Gathman A.C."/>
            <person name="Lombard V."/>
            <person name="Henrissat B."/>
            <person name="Knabe N."/>
            <person name="Kuees U."/>
            <person name="Lilly W.W."/>
            <person name="Lindquist E."/>
            <person name="Lucas S."/>
            <person name="Magnuson J.K."/>
            <person name="Piumi F."/>
            <person name="Raudaskoski M."/>
            <person name="Salamov A."/>
            <person name="Schmutz J."/>
            <person name="Schwarze F.W.M.R."/>
            <person name="vanKuyk P.A."/>
            <person name="Horton J.S."/>
            <person name="Grigoriev I.V."/>
            <person name="Woesten H.A.B."/>
        </authorList>
    </citation>
    <scope>NUCLEOTIDE SEQUENCE [LARGE SCALE GENOMIC DNA]</scope>
    <source>
        <strain evidence="8">H4-8 / FGSC 9210</strain>
    </source>
</reference>
<keyword evidence="4" id="KW-0560">Oxidoreductase</keyword>
<dbReference type="eggNOG" id="KOG2614">
    <property type="taxonomic scope" value="Eukaryota"/>
</dbReference>
<dbReference type="Proteomes" id="UP000007431">
    <property type="component" value="Unassembled WGS sequence"/>
</dbReference>
<dbReference type="InterPro" id="IPR002938">
    <property type="entry name" value="FAD-bd"/>
</dbReference>
<dbReference type="PANTHER" id="PTHR13789">
    <property type="entry name" value="MONOOXYGENASE"/>
    <property type="match status" value="1"/>
</dbReference>
<dbReference type="OMA" id="INVWPRT"/>
<evidence type="ECO:0000256" key="5">
    <source>
        <dbReference type="ARBA" id="ARBA00023033"/>
    </source>
</evidence>
<sequence length="473" mass="51040">MAAPRTPSARQNASEPFRVAIVGSGLAGLSVVLGVHKDCIDPDSLQIDIYDAAAVLSEIGAGITLWPRTVALLRDLGVLDSLDVSPGEEVAFRMRKGDQPEGVDFYDVRFPEGAPLRLLRAELQSRMISRLRKGLNFHLSRRVTGLEQVDDEVLLTFADGSTTTCDLVIGADGVHSTVRGLIVENECLRLKTQGALATEVDALASSAKTQWCGRYAYRGMVDASALPPDHPSLEVPMRYVGADGQVITYPIPSKPVVNVLVMVRQEPIDVPRTTDAPRGEAEAAFVGWEPAVAQLLQAMNTGSPTLSRWALVTVRPPPSYVFGHVVLIGDAAHGMLPYLGAGAGMAIDDGYTIGRLVGNWANEGRRTPLTSILGAYESLRGPLTREMHSRSFASAEALELGGEYEALRDREVRKGTPDLLLLLRKLGASSPDVRYISYSAQLLRTEWLFRTDDGTDQVRGSEAGATAELSLIV</sequence>
<dbReference type="InterPro" id="IPR050493">
    <property type="entry name" value="FAD-dep_Monooxygenase_BioMet"/>
</dbReference>
<dbReference type="EMBL" id="GL377302">
    <property type="protein sequence ID" value="EFJ02043.1"/>
    <property type="molecule type" value="Genomic_DNA"/>
</dbReference>
<keyword evidence="5" id="KW-0503">Monooxygenase</keyword>
<dbReference type="PANTHER" id="PTHR13789:SF309">
    <property type="entry name" value="PUTATIVE (AFU_ORTHOLOGUE AFUA_6G14510)-RELATED"/>
    <property type="match status" value="1"/>
</dbReference>
<dbReference type="SUPFAM" id="SSF51905">
    <property type="entry name" value="FAD/NAD(P)-binding domain"/>
    <property type="match status" value="1"/>
</dbReference>
<dbReference type="VEuPathDB" id="FungiDB:SCHCODRAFT_02624544"/>
<evidence type="ECO:0000256" key="4">
    <source>
        <dbReference type="ARBA" id="ARBA00023002"/>
    </source>
</evidence>
<evidence type="ECO:0000259" key="6">
    <source>
        <dbReference type="Pfam" id="PF01494"/>
    </source>
</evidence>
<dbReference type="GO" id="GO:0071949">
    <property type="term" value="F:FAD binding"/>
    <property type="evidence" value="ECO:0007669"/>
    <property type="project" value="InterPro"/>
</dbReference>
<dbReference type="InParanoid" id="D8PLK5"/>
<evidence type="ECO:0000313" key="7">
    <source>
        <dbReference type="EMBL" id="EFJ02043.1"/>
    </source>
</evidence>
<evidence type="ECO:0000256" key="1">
    <source>
        <dbReference type="ARBA" id="ARBA00007992"/>
    </source>
</evidence>
<dbReference type="GO" id="GO:0004497">
    <property type="term" value="F:monooxygenase activity"/>
    <property type="evidence" value="ECO:0007669"/>
    <property type="project" value="UniProtKB-KW"/>
</dbReference>
<organism evidence="8">
    <name type="scientific">Schizophyllum commune (strain H4-8 / FGSC 9210)</name>
    <name type="common">Split gill fungus</name>
    <dbReference type="NCBI Taxonomy" id="578458"/>
    <lineage>
        <taxon>Eukaryota</taxon>
        <taxon>Fungi</taxon>
        <taxon>Dikarya</taxon>
        <taxon>Basidiomycota</taxon>
        <taxon>Agaricomycotina</taxon>
        <taxon>Agaricomycetes</taxon>
        <taxon>Agaricomycetidae</taxon>
        <taxon>Agaricales</taxon>
        <taxon>Schizophyllaceae</taxon>
        <taxon>Schizophyllum</taxon>
    </lineage>
</organism>
<keyword evidence="8" id="KW-1185">Reference proteome</keyword>
<dbReference type="AlphaFoldDB" id="D8PLK5"/>
<accession>D8PLK5</accession>
<dbReference type="HOGENOM" id="CLU_009665_6_0_1"/>
<dbReference type="STRING" id="578458.D8PLK5"/>
<protein>
    <recommendedName>
        <fullName evidence="6">FAD-binding domain-containing protein</fullName>
    </recommendedName>
</protein>
<evidence type="ECO:0000313" key="8">
    <source>
        <dbReference type="Proteomes" id="UP000007431"/>
    </source>
</evidence>
<proteinExistence type="inferred from homology"/>
<dbReference type="Gene3D" id="3.50.50.60">
    <property type="entry name" value="FAD/NAD(P)-binding domain"/>
    <property type="match status" value="1"/>
</dbReference>
<keyword evidence="3" id="KW-0274">FAD</keyword>
<name>D8PLK5_SCHCM</name>
<gene>
    <name evidence="7" type="ORF">SCHCODRAFT_103344</name>
</gene>
<evidence type="ECO:0000256" key="2">
    <source>
        <dbReference type="ARBA" id="ARBA00022630"/>
    </source>
</evidence>